<reference evidence="2 3" key="1">
    <citation type="journal article" date="2013" name="Antonie Van Leeuwenhoek">
        <title>Dongia rigui sp. nov., isolated from freshwater of a large wetland in Korea.</title>
        <authorList>
            <person name="Baik K.S."/>
            <person name="Hwang Y.M."/>
            <person name="Choi J.S."/>
            <person name="Kwon J."/>
            <person name="Seong C.N."/>
        </authorList>
    </citation>
    <scope>NUCLEOTIDE SEQUENCE [LARGE SCALE GENOMIC DNA]</scope>
    <source>
        <strain evidence="2 3">04SU4-P</strain>
    </source>
</reference>
<dbReference type="PANTHER" id="PTHR42957">
    <property type="entry name" value="HELICASE MJ1565-RELATED"/>
    <property type="match status" value="1"/>
</dbReference>
<dbReference type="RefSeq" id="WP_320500486.1">
    <property type="nucleotide sequence ID" value="NZ_JAXCLX010000001.1"/>
</dbReference>
<dbReference type="Proteomes" id="UP001271769">
    <property type="component" value="Unassembled WGS sequence"/>
</dbReference>
<dbReference type="Gene3D" id="3.40.50.300">
    <property type="entry name" value="P-loop containing nucleotide triphosphate hydrolases"/>
    <property type="match status" value="2"/>
</dbReference>
<evidence type="ECO:0000313" key="3">
    <source>
        <dbReference type="Proteomes" id="UP001271769"/>
    </source>
</evidence>
<dbReference type="InterPro" id="IPR008571">
    <property type="entry name" value="HerA-like"/>
</dbReference>
<evidence type="ECO:0000313" key="2">
    <source>
        <dbReference type="EMBL" id="MDY0872067.1"/>
    </source>
</evidence>
<organism evidence="2 3">
    <name type="scientific">Dongia rigui</name>
    <dbReference type="NCBI Taxonomy" id="940149"/>
    <lineage>
        <taxon>Bacteria</taxon>
        <taxon>Pseudomonadati</taxon>
        <taxon>Pseudomonadota</taxon>
        <taxon>Alphaproteobacteria</taxon>
        <taxon>Rhodospirillales</taxon>
        <taxon>Dongiaceae</taxon>
        <taxon>Dongia</taxon>
    </lineage>
</organism>
<comment type="caution">
    <text evidence="2">The sequence shown here is derived from an EMBL/GenBank/DDBJ whole genome shotgun (WGS) entry which is preliminary data.</text>
</comment>
<dbReference type="InterPro" id="IPR002789">
    <property type="entry name" value="HerA_central"/>
</dbReference>
<sequence>MTSLSANTVDLRSTAASSALGKVMAVAGARVTGLLLPDNASGHGGRGPYIGELVKIVTEHTTVFGFVTAIGIEHPGQTSELRKAEIEMVGEINHRAGDEAPFQRGVTAYPGLDDVLARATSDDLRRVFTRRAAAHQRSARIGSLHQDPNIPAEIMPSELLGKHFAVLGTTGAGKSCALVTILRAILSQHQFAHVIMLDPHDEYATAFKDQAEVVTPQDLELPYWLLNFEELREMVIGTGSPQPDADAVLLNQVVTQAKRNLAQSPEAAAQITIDTPVPYRLSDIGKIIDGILGKLDRPADAAAYHRIKERFQHMQADRRLAFMFPGAGNSAALQGLVTRDSMAKILGRLFRVPVGGKPITVLDTSGVPSEILNVVVSLLSRMSFDFALWSEQKAPVLLVCEEAHRYAPADIHAGFEPTKRALSRIAKEGRKYGVSLCLISQRPSELATTVLSQCSTIFALRMTSQKDQEFLAAALPESSQGLMGELASLRNGQAIAVGEGVPLPTRIDFDRLAEEHRPRSGTAPFGTAWQQDQMQAEDLVDVVRRWRHLD</sequence>
<gene>
    <name evidence="2" type="ORF">SMD31_09035</name>
</gene>
<dbReference type="Pfam" id="PF01935">
    <property type="entry name" value="DUF87"/>
    <property type="match status" value="1"/>
</dbReference>
<protein>
    <submittedName>
        <fullName evidence="2">DUF87 domain-containing protein</fullName>
    </submittedName>
</protein>
<keyword evidence="3" id="KW-1185">Reference proteome</keyword>
<name>A0ABU5DXN5_9PROT</name>
<dbReference type="SUPFAM" id="SSF52540">
    <property type="entry name" value="P-loop containing nucleoside triphosphate hydrolases"/>
    <property type="match status" value="1"/>
</dbReference>
<feature type="domain" description="Helicase HerA central" evidence="1">
    <location>
        <begin position="140"/>
        <end position="382"/>
    </location>
</feature>
<dbReference type="EMBL" id="JAXCLX010000001">
    <property type="protein sequence ID" value="MDY0872067.1"/>
    <property type="molecule type" value="Genomic_DNA"/>
</dbReference>
<dbReference type="PANTHER" id="PTHR42957:SF1">
    <property type="entry name" value="HELICASE MJ1565-RELATED"/>
    <property type="match status" value="1"/>
</dbReference>
<proteinExistence type="predicted"/>
<evidence type="ECO:0000259" key="1">
    <source>
        <dbReference type="Pfam" id="PF01935"/>
    </source>
</evidence>
<dbReference type="InterPro" id="IPR027417">
    <property type="entry name" value="P-loop_NTPase"/>
</dbReference>
<accession>A0ABU5DXN5</accession>